<reference evidence="3 4" key="1">
    <citation type="submission" date="2022-03" db="EMBL/GenBank/DDBJ databases">
        <title>Isotopic signatures of nitrous oxide derived from detoxification processes.</title>
        <authorList>
            <person name="Behrendt U."/>
            <person name="Buchen C."/>
            <person name="Well R."/>
            <person name="Ulrich A."/>
            <person name="Rohe L."/>
            <person name="Kolb S."/>
            <person name="Schloter M."/>
            <person name="Horn M.A."/>
            <person name="Augustin J."/>
        </authorList>
    </citation>
    <scope>NUCLEOTIDE SEQUENCE [LARGE SCALE GENOMIC DNA]</scope>
    <source>
        <strain evidence="3 4">S4-C24</strain>
    </source>
</reference>
<dbReference type="InterPro" id="IPR025338">
    <property type="entry name" value="DUF4244"/>
</dbReference>
<accession>A0ABY3W8D9</accession>
<sequence length="109" mass="11534">MSLLLANWRDRTAPNRLPLNPPPAEGPEAEHDETDNLAEVIAFPGGGQNRLTRKTWRQLGGSEAGMATAEYAIATLAAVAFAGLLVLILRSGEVRGMLTGLVELALTAV</sequence>
<evidence type="ECO:0000313" key="3">
    <source>
        <dbReference type="EMBL" id="UNK46570.1"/>
    </source>
</evidence>
<proteinExistence type="predicted"/>
<feature type="transmembrane region" description="Helical" evidence="2">
    <location>
        <begin position="71"/>
        <end position="89"/>
    </location>
</feature>
<evidence type="ECO:0000313" key="4">
    <source>
        <dbReference type="Proteomes" id="UP000829069"/>
    </source>
</evidence>
<gene>
    <name evidence="3" type="ORF">MNQ99_04190</name>
</gene>
<keyword evidence="2" id="KW-0472">Membrane</keyword>
<dbReference type="Pfam" id="PF14029">
    <property type="entry name" value="DUF4244"/>
    <property type="match status" value="1"/>
</dbReference>
<feature type="region of interest" description="Disordered" evidence="1">
    <location>
        <begin position="1"/>
        <end position="32"/>
    </location>
</feature>
<evidence type="ECO:0000256" key="2">
    <source>
        <dbReference type="SAM" id="Phobius"/>
    </source>
</evidence>
<organism evidence="3 4">
    <name type="scientific">Arthrobacter sulfonylureivorans</name>
    <dbReference type="NCBI Taxonomy" id="2486855"/>
    <lineage>
        <taxon>Bacteria</taxon>
        <taxon>Bacillati</taxon>
        <taxon>Actinomycetota</taxon>
        <taxon>Actinomycetes</taxon>
        <taxon>Micrococcales</taxon>
        <taxon>Micrococcaceae</taxon>
        <taxon>Arthrobacter</taxon>
    </lineage>
</organism>
<dbReference type="EMBL" id="CP093326">
    <property type="protein sequence ID" value="UNK46570.1"/>
    <property type="molecule type" value="Genomic_DNA"/>
</dbReference>
<keyword evidence="4" id="KW-1185">Reference proteome</keyword>
<protein>
    <submittedName>
        <fullName evidence="3">DUF4244 domain-containing protein</fullName>
    </submittedName>
</protein>
<evidence type="ECO:0000256" key="1">
    <source>
        <dbReference type="SAM" id="MobiDB-lite"/>
    </source>
</evidence>
<dbReference type="Proteomes" id="UP000829069">
    <property type="component" value="Chromosome"/>
</dbReference>
<name>A0ABY3W8D9_9MICC</name>
<dbReference type="RefSeq" id="WP_241914557.1">
    <property type="nucleotide sequence ID" value="NZ_CP093326.1"/>
</dbReference>
<keyword evidence="2" id="KW-0812">Transmembrane</keyword>
<keyword evidence="2" id="KW-1133">Transmembrane helix</keyword>